<dbReference type="InterPro" id="IPR005119">
    <property type="entry name" value="LysR_subst-bd"/>
</dbReference>
<dbReference type="InterPro" id="IPR058163">
    <property type="entry name" value="LysR-type_TF_proteobact-type"/>
</dbReference>
<keyword evidence="4" id="KW-0804">Transcription</keyword>
<dbReference type="InterPro" id="IPR036388">
    <property type="entry name" value="WH-like_DNA-bd_sf"/>
</dbReference>
<dbReference type="PROSITE" id="PS50931">
    <property type="entry name" value="HTH_LYSR"/>
    <property type="match status" value="1"/>
</dbReference>
<dbReference type="GO" id="GO:0006351">
    <property type="term" value="P:DNA-templated transcription"/>
    <property type="evidence" value="ECO:0007669"/>
    <property type="project" value="TreeGrafter"/>
</dbReference>
<dbReference type="FunFam" id="1.10.10.10:FF:000001">
    <property type="entry name" value="LysR family transcriptional regulator"/>
    <property type="match status" value="1"/>
</dbReference>
<feature type="domain" description="HTH lysR-type" evidence="5">
    <location>
        <begin position="3"/>
        <end position="60"/>
    </location>
</feature>
<dbReference type="Pfam" id="PF03466">
    <property type="entry name" value="LysR_substrate"/>
    <property type="match status" value="1"/>
</dbReference>
<dbReference type="SUPFAM" id="SSF53850">
    <property type="entry name" value="Periplasmic binding protein-like II"/>
    <property type="match status" value="1"/>
</dbReference>
<dbReference type="Proteomes" id="UP001060275">
    <property type="component" value="Unassembled WGS sequence"/>
</dbReference>
<evidence type="ECO:0000259" key="5">
    <source>
        <dbReference type="PROSITE" id="PS50931"/>
    </source>
</evidence>
<comment type="similarity">
    <text evidence="1">Belongs to the LysR transcriptional regulatory family.</text>
</comment>
<name>A0A9Q4ASM6_9HYPH</name>
<dbReference type="CDD" id="cd08422">
    <property type="entry name" value="PBP2_CrgA_like"/>
    <property type="match status" value="1"/>
</dbReference>
<dbReference type="Gene3D" id="1.10.10.10">
    <property type="entry name" value="Winged helix-like DNA-binding domain superfamily/Winged helix DNA-binding domain"/>
    <property type="match status" value="1"/>
</dbReference>
<evidence type="ECO:0000256" key="4">
    <source>
        <dbReference type="ARBA" id="ARBA00023163"/>
    </source>
</evidence>
<dbReference type="InterPro" id="IPR036390">
    <property type="entry name" value="WH_DNA-bd_sf"/>
</dbReference>
<organism evidence="6 7">
    <name type="scientific">Devosia ureilytica</name>
    <dbReference type="NCBI Taxonomy" id="2952754"/>
    <lineage>
        <taxon>Bacteria</taxon>
        <taxon>Pseudomonadati</taxon>
        <taxon>Pseudomonadota</taxon>
        <taxon>Alphaproteobacteria</taxon>
        <taxon>Hyphomicrobiales</taxon>
        <taxon>Devosiaceae</taxon>
        <taxon>Devosia</taxon>
    </lineage>
</organism>
<evidence type="ECO:0000313" key="6">
    <source>
        <dbReference type="EMBL" id="MCP8888986.1"/>
    </source>
</evidence>
<dbReference type="RefSeq" id="WP_254676049.1">
    <property type="nucleotide sequence ID" value="NZ_JAMWDU010000008.1"/>
</dbReference>
<sequence>MIMDIVAMQCLVAAVEAGSISAAARRLAVSQPAVSQKLAQLEAAVGHALLIRSRRGVVATRAGELVLGHAERVLTELGAMQAALQALSGEVSGRLRLTVNVLFAQTIMGPMLTELRRRHPELHVELLANDALIDLERDNVDVAIRSGRLGEGGGFARRIGSMDGVLIATPAYLDAVGRPRGPDDLARLSFIQYREDPEEAEIAMMHGNLPVSVRVNTGFSAQHPELLLHAVLGGIGFGKAPRYHVAEQLRSGVLEEVLPGYAPVPKPIYLLARDHLRDTPNFNALRSVIIEYLARVGRVAGPGGSAA</sequence>
<protein>
    <submittedName>
        <fullName evidence="6">LysR substrate-binding domain-containing protein</fullName>
    </submittedName>
</protein>
<proteinExistence type="inferred from homology"/>
<dbReference type="Pfam" id="PF00126">
    <property type="entry name" value="HTH_1"/>
    <property type="match status" value="1"/>
</dbReference>
<dbReference type="Gene3D" id="3.40.190.290">
    <property type="match status" value="1"/>
</dbReference>
<evidence type="ECO:0000256" key="2">
    <source>
        <dbReference type="ARBA" id="ARBA00023015"/>
    </source>
</evidence>
<accession>A0A9Q4ASM6</accession>
<dbReference type="EMBL" id="JAMWDU010000008">
    <property type="protein sequence ID" value="MCP8888986.1"/>
    <property type="molecule type" value="Genomic_DNA"/>
</dbReference>
<dbReference type="InterPro" id="IPR000847">
    <property type="entry name" value="LysR_HTH_N"/>
</dbReference>
<keyword evidence="3" id="KW-0238">DNA-binding</keyword>
<gene>
    <name evidence="6" type="ORF">NF348_17875</name>
</gene>
<keyword evidence="2" id="KW-0805">Transcription regulation</keyword>
<comment type="caution">
    <text evidence="6">The sequence shown here is derived from an EMBL/GenBank/DDBJ whole genome shotgun (WGS) entry which is preliminary data.</text>
</comment>
<keyword evidence="7" id="KW-1185">Reference proteome</keyword>
<reference evidence="6" key="1">
    <citation type="submission" date="2022-06" db="EMBL/GenBank/DDBJ databases">
        <title>Devosia sp. XJ19-45 genome assembly.</title>
        <authorList>
            <person name="Li B."/>
            <person name="Cai M."/>
            <person name="Nie G."/>
            <person name="Li W."/>
        </authorList>
    </citation>
    <scope>NUCLEOTIDE SEQUENCE</scope>
    <source>
        <strain evidence="6">XJ19-45</strain>
    </source>
</reference>
<evidence type="ECO:0000256" key="3">
    <source>
        <dbReference type="ARBA" id="ARBA00023125"/>
    </source>
</evidence>
<dbReference type="PANTHER" id="PTHR30537">
    <property type="entry name" value="HTH-TYPE TRANSCRIPTIONAL REGULATOR"/>
    <property type="match status" value="1"/>
</dbReference>
<dbReference type="GO" id="GO:0003700">
    <property type="term" value="F:DNA-binding transcription factor activity"/>
    <property type="evidence" value="ECO:0007669"/>
    <property type="project" value="InterPro"/>
</dbReference>
<dbReference type="PANTHER" id="PTHR30537:SF3">
    <property type="entry name" value="TRANSCRIPTIONAL REGULATORY PROTEIN"/>
    <property type="match status" value="1"/>
</dbReference>
<dbReference type="SUPFAM" id="SSF46785">
    <property type="entry name" value="Winged helix' DNA-binding domain"/>
    <property type="match status" value="1"/>
</dbReference>
<evidence type="ECO:0000313" key="7">
    <source>
        <dbReference type="Proteomes" id="UP001060275"/>
    </source>
</evidence>
<evidence type="ECO:0000256" key="1">
    <source>
        <dbReference type="ARBA" id="ARBA00009437"/>
    </source>
</evidence>
<dbReference type="GO" id="GO:0043565">
    <property type="term" value="F:sequence-specific DNA binding"/>
    <property type="evidence" value="ECO:0007669"/>
    <property type="project" value="TreeGrafter"/>
</dbReference>
<dbReference type="AlphaFoldDB" id="A0A9Q4ASM6"/>
<dbReference type="PRINTS" id="PR00039">
    <property type="entry name" value="HTHLYSR"/>
</dbReference>